<evidence type="ECO:0000313" key="2">
    <source>
        <dbReference type="Proteomes" id="UP000636709"/>
    </source>
</evidence>
<keyword evidence="2" id="KW-1185">Reference proteome</keyword>
<sequence length="142" mass="16646">MAMVYAMSRQIHTLVASDGWDKKAMVKHKNTAFASHKTMVMSKEVSSDKVHLGLFEVAMFEEDYHGYPDWINSLFDDDNDSYNDEEDVQDYEHADLDIDAFDDDIIRNNREAEGLEFNMEDHIDEACDMFIRRCRSRMNLSF</sequence>
<dbReference type="PANTHER" id="PTHR33450:SF23">
    <property type="match status" value="1"/>
</dbReference>
<dbReference type="OrthoDB" id="681307at2759"/>
<gene>
    <name evidence="1" type="ORF">HU200_038086</name>
</gene>
<organism evidence="1 2">
    <name type="scientific">Digitaria exilis</name>
    <dbReference type="NCBI Taxonomy" id="1010633"/>
    <lineage>
        <taxon>Eukaryota</taxon>
        <taxon>Viridiplantae</taxon>
        <taxon>Streptophyta</taxon>
        <taxon>Embryophyta</taxon>
        <taxon>Tracheophyta</taxon>
        <taxon>Spermatophyta</taxon>
        <taxon>Magnoliopsida</taxon>
        <taxon>Liliopsida</taxon>
        <taxon>Poales</taxon>
        <taxon>Poaceae</taxon>
        <taxon>PACMAD clade</taxon>
        <taxon>Panicoideae</taxon>
        <taxon>Panicodae</taxon>
        <taxon>Paniceae</taxon>
        <taxon>Anthephorinae</taxon>
        <taxon>Digitaria</taxon>
    </lineage>
</organism>
<accession>A0A835BCR9</accession>
<name>A0A835BCR9_9POAL</name>
<dbReference type="EMBL" id="JACEFO010001901">
    <property type="protein sequence ID" value="KAF8694975.1"/>
    <property type="molecule type" value="Genomic_DNA"/>
</dbReference>
<reference evidence="1" key="1">
    <citation type="submission" date="2020-07" db="EMBL/GenBank/DDBJ databases">
        <title>Genome sequence and genetic diversity analysis of an under-domesticated orphan crop, white fonio (Digitaria exilis).</title>
        <authorList>
            <person name="Bennetzen J.L."/>
            <person name="Chen S."/>
            <person name="Ma X."/>
            <person name="Wang X."/>
            <person name="Yssel A.E.J."/>
            <person name="Chaluvadi S.R."/>
            <person name="Johnson M."/>
            <person name="Gangashetty P."/>
            <person name="Hamidou F."/>
            <person name="Sanogo M.D."/>
            <person name="Zwaenepoel A."/>
            <person name="Wallace J."/>
            <person name="Van De Peer Y."/>
            <person name="Van Deynze A."/>
        </authorList>
    </citation>
    <scope>NUCLEOTIDE SEQUENCE</scope>
    <source>
        <tissue evidence="1">Leaves</tissue>
    </source>
</reference>
<protein>
    <submittedName>
        <fullName evidence="1">Uncharacterized protein</fullName>
    </submittedName>
</protein>
<evidence type="ECO:0000313" key="1">
    <source>
        <dbReference type="EMBL" id="KAF8694975.1"/>
    </source>
</evidence>
<dbReference type="Proteomes" id="UP000636709">
    <property type="component" value="Unassembled WGS sequence"/>
</dbReference>
<dbReference type="PANTHER" id="PTHR33450">
    <property type="entry name" value="EMB|CAB67623.1-RELATED"/>
    <property type="match status" value="1"/>
</dbReference>
<dbReference type="AlphaFoldDB" id="A0A835BCR9"/>
<comment type="caution">
    <text evidence="1">The sequence shown here is derived from an EMBL/GenBank/DDBJ whole genome shotgun (WGS) entry which is preliminary data.</text>
</comment>
<proteinExistence type="predicted"/>